<feature type="signal peptide" evidence="2">
    <location>
        <begin position="1"/>
        <end position="29"/>
    </location>
</feature>
<evidence type="ECO:0000256" key="1">
    <source>
        <dbReference type="SAM" id="MobiDB-lite"/>
    </source>
</evidence>
<evidence type="ECO:0000313" key="4">
    <source>
        <dbReference type="Proteomes" id="UP000000428"/>
    </source>
</evidence>
<proteinExistence type="predicted"/>
<dbReference type="HOGENOM" id="CLU_459202_0_0_11"/>
<feature type="region of interest" description="Disordered" evidence="1">
    <location>
        <begin position="141"/>
        <end position="173"/>
    </location>
</feature>
<feature type="region of interest" description="Disordered" evidence="1">
    <location>
        <begin position="205"/>
        <end position="313"/>
    </location>
</feature>
<evidence type="ECO:0000313" key="3">
    <source>
        <dbReference type="EMBL" id="BAC73353.1"/>
    </source>
</evidence>
<protein>
    <submittedName>
        <fullName evidence="3">Secreted protein</fullName>
    </submittedName>
</protein>
<reference evidence="3 4" key="1">
    <citation type="journal article" date="2001" name="Proc. Natl. Acad. Sci. U.S.A.">
        <title>Genome sequence of an industrial microorganism Streptomyces avermitilis: deducing the ability of producing secondary metabolites.</title>
        <authorList>
            <person name="Omura S."/>
            <person name="Ikeda H."/>
            <person name="Ishikawa J."/>
            <person name="Hanamoto A."/>
            <person name="Takahashi C."/>
            <person name="Shinose M."/>
            <person name="Takahashi Y."/>
            <person name="Horikawa H."/>
            <person name="Nakazawa H."/>
            <person name="Osonoe T."/>
            <person name="Kikuchi H."/>
            <person name="Shiba T."/>
            <person name="Sakaki Y."/>
            <person name="Hattori M."/>
        </authorList>
    </citation>
    <scope>NUCLEOTIDE SEQUENCE [LARGE SCALE GENOMIC DNA]</scope>
    <source>
        <strain evidence="4">ATCC 31267 / DSM 46492 / JCM 5070 / NBRC 14893 / NCIMB 12804 / NRRL 8165 / MA-4680</strain>
    </source>
</reference>
<feature type="compositionally biased region" description="Polar residues" evidence="1">
    <location>
        <begin position="299"/>
        <end position="313"/>
    </location>
</feature>
<reference evidence="3 4" key="3">
    <citation type="journal article" date="2014" name="J. Ind. Microbiol. Biotechnol.">
        <title>Genome mining of the Streptomyces avermitilis genome and development of genome-minimized hosts for heterologous expression of biosynthetic gene clusters.</title>
        <authorList>
            <person name="Ikeda H."/>
            <person name="Shin-ya K."/>
            <person name="Omura S."/>
        </authorList>
    </citation>
    <scope>NUCLEOTIDE SEQUENCE [LARGE SCALE GENOMIC DNA]</scope>
    <source>
        <strain evidence="4">ATCC 31267 / DSM 46492 / JCM 5070 / NBRC 14893 / NCIMB 12804 / NRRL 8165 / MA-4680</strain>
    </source>
</reference>
<name>Q82BR3_STRAW</name>
<dbReference type="PROSITE" id="PS51257">
    <property type="entry name" value="PROKAR_LIPOPROTEIN"/>
    <property type="match status" value="1"/>
</dbReference>
<sequence length="594" mass="60743">MRAGKARCVAVAVAVVGGVMSVACGPAGADTPGARAEGGSGTGDVFQTNVAQEGRQNNHCSNVTGDETVDLTGGRLQGRCVTEDGSFNGFSKVHTGPADAKGGGGTTRLAQQNVAQRGRQNNDCASRNTFSLTASGDKIQSNCADEDTSVSDHTYSQGRGASAEGRSGGNFDQQNVAQAGRQNNICDSPDYVFPDLTGSRFDTDCTNKDASVSRHTSDKSGGAQARGAQAGSSEVQDIAQEGRQNNFCANPNSTDADPVSDSRVDADCANKDASLSEKTRHKGGGAQAKGGALAQEQQNIAQEGRQNNSCANPNVSTLDLSGARTDTDCVNKDVSRTKHSLVKGGPARAEGGSGEDVFQQNIAQEGRQNNACDNANDSDITATGGRSKNRCATVDGSKNRHTVETSRGAAAVGGSGVADLSQQNIAQSGRQNNACANANDSDITATGGRSKNRCATVDGSKNRHTVETSRGAEAVGGPSAADLSQQNIAQEGRQNNACANHNGLNADVTGARQDTACVTVDRSVNAGTKKSSGGASVEGGSSVADLFQQNIAQEGRQNNACGNTNNLTLTANGGSTQNQCVAVDRSVNIGTQED</sequence>
<reference evidence="3 4" key="2">
    <citation type="journal article" date="2003" name="Nat. Biotechnol.">
        <title>Complete genome sequence and comparative analysis of the industrial microorganism Streptomyces avermitilis.</title>
        <authorList>
            <person name="Ikeda H."/>
            <person name="Ishikawa J."/>
            <person name="Hanamoto A."/>
            <person name="Shinose M."/>
            <person name="Kikuchi H."/>
            <person name="Shiba T."/>
            <person name="Sakaki Y."/>
            <person name="Hattori M."/>
            <person name="Omura S."/>
        </authorList>
    </citation>
    <scope>NUCLEOTIDE SEQUENCE [LARGE SCALE GENOMIC DNA]</scope>
    <source>
        <strain evidence="4">ATCC 31267 / DSM 46492 / JCM 5070 / NBRC 14893 / NCIMB 12804 / NRRL 8165 / MA-4680</strain>
    </source>
</reference>
<feature type="compositionally biased region" description="Polar residues" evidence="1">
    <location>
        <begin position="369"/>
        <end position="386"/>
    </location>
</feature>
<feature type="compositionally biased region" description="Basic and acidic residues" evidence="1">
    <location>
        <begin position="205"/>
        <end position="218"/>
    </location>
</feature>
<dbReference type="eggNOG" id="ENOG5031K5V">
    <property type="taxonomic scope" value="Bacteria"/>
</dbReference>
<dbReference type="KEGG" id="sma:SAVERM_5641"/>
<keyword evidence="2" id="KW-0732">Signal</keyword>
<dbReference type="EMBL" id="BA000030">
    <property type="protein sequence ID" value="BAC73353.1"/>
    <property type="molecule type" value="Genomic_DNA"/>
</dbReference>
<feature type="compositionally biased region" description="Polar residues" evidence="1">
    <location>
        <begin position="430"/>
        <end position="449"/>
    </location>
</feature>
<keyword evidence="4" id="KW-1185">Reference proteome</keyword>
<feature type="region of interest" description="Disordered" evidence="1">
    <location>
        <begin position="430"/>
        <end position="479"/>
    </location>
</feature>
<gene>
    <name evidence="3" type="ORF">SAVERM_5641</name>
</gene>
<feature type="compositionally biased region" description="Low complexity" evidence="1">
    <location>
        <begin position="220"/>
        <end position="233"/>
    </location>
</feature>
<feature type="region of interest" description="Disordered" evidence="1">
    <location>
        <begin position="369"/>
        <end position="400"/>
    </location>
</feature>
<accession>Q82BR3</accession>
<dbReference type="Proteomes" id="UP000000428">
    <property type="component" value="Chromosome"/>
</dbReference>
<feature type="compositionally biased region" description="Low complexity" evidence="1">
    <location>
        <begin position="289"/>
        <end position="298"/>
    </location>
</feature>
<feature type="chain" id="PRO_5004298713" evidence="2">
    <location>
        <begin position="30"/>
        <end position="594"/>
    </location>
</feature>
<organism evidence="3 4">
    <name type="scientific">Streptomyces avermitilis (strain ATCC 31267 / DSM 46492 / JCM 5070 / NBRC 14893 / NCIMB 12804 / NRRL 8165 / MA-4680)</name>
    <dbReference type="NCBI Taxonomy" id="227882"/>
    <lineage>
        <taxon>Bacteria</taxon>
        <taxon>Bacillati</taxon>
        <taxon>Actinomycetota</taxon>
        <taxon>Actinomycetes</taxon>
        <taxon>Kitasatosporales</taxon>
        <taxon>Streptomycetaceae</taxon>
        <taxon>Streptomyces</taxon>
    </lineage>
</organism>
<feature type="compositionally biased region" description="Basic and acidic residues" evidence="1">
    <location>
        <begin position="260"/>
        <end position="278"/>
    </location>
</feature>
<dbReference type="AlphaFoldDB" id="Q82BR3"/>
<feature type="compositionally biased region" description="Polar residues" evidence="1">
    <location>
        <begin position="242"/>
        <end position="255"/>
    </location>
</feature>
<evidence type="ECO:0000256" key="2">
    <source>
        <dbReference type="SAM" id="SignalP"/>
    </source>
</evidence>